<evidence type="ECO:0000259" key="1">
    <source>
        <dbReference type="PROSITE" id="PS50093"/>
    </source>
</evidence>
<feature type="domain" description="PKD" evidence="1">
    <location>
        <begin position="166"/>
        <end position="191"/>
    </location>
</feature>
<dbReference type="Gene3D" id="2.60.40.10">
    <property type="entry name" value="Immunoglobulins"/>
    <property type="match status" value="2"/>
</dbReference>
<dbReference type="Pfam" id="PF00801">
    <property type="entry name" value="PKD"/>
    <property type="match status" value="1"/>
</dbReference>
<name>A0A382XT04_9ZZZZ</name>
<evidence type="ECO:0000313" key="2">
    <source>
        <dbReference type="EMBL" id="SVD73980.1"/>
    </source>
</evidence>
<reference evidence="2" key="1">
    <citation type="submission" date="2018-05" db="EMBL/GenBank/DDBJ databases">
        <authorList>
            <person name="Lanie J.A."/>
            <person name="Ng W.-L."/>
            <person name="Kazmierczak K.M."/>
            <person name="Andrzejewski T.M."/>
            <person name="Davidsen T.M."/>
            <person name="Wayne K.J."/>
            <person name="Tettelin H."/>
            <person name="Glass J.I."/>
            <person name="Rusch D."/>
            <person name="Podicherti R."/>
            <person name="Tsui H.-C.T."/>
            <person name="Winkler M.E."/>
        </authorList>
    </citation>
    <scope>NUCLEOTIDE SEQUENCE</scope>
</reference>
<dbReference type="InterPro" id="IPR035986">
    <property type="entry name" value="PKD_dom_sf"/>
</dbReference>
<protein>
    <recommendedName>
        <fullName evidence="1">PKD domain-containing protein</fullName>
    </recommendedName>
</protein>
<organism evidence="2">
    <name type="scientific">marine metagenome</name>
    <dbReference type="NCBI Taxonomy" id="408172"/>
    <lineage>
        <taxon>unclassified sequences</taxon>
        <taxon>metagenomes</taxon>
        <taxon>ecological metagenomes</taxon>
    </lineage>
</organism>
<gene>
    <name evidence="2" type="ORF">METZ01_LOCUS426834</name>
</gene>
<feature type="non-terminal residue" evidence="2">
    <location>
        <position position="268"/>
    </location>
</feature>
<sequence>NISKPQPPVANYSLSQITGSIDSSITFSDLTQNVANNIDSSTYSDGSGSGVDTEYSWSFGDGTESSLIGQNNSGVSLPISHVYNQTGSYLTRLEVHNDFRRQQSVVEKPILILPPDPISNFDIDVANGEFPLTIAVSSTTVSGSAPTHTLGTPTPNVPADIQAVSMSYEWDFGDGNTAGGDSSAHTFGISGGSPSSDTTYNVSLKATDQYGRESTETKPVEVTLAAPRADFTQSFAYDTTFPITATFAAQATGSNSDNRDWTAGTFLD</sequence>
<dbReference type="InterPro" id="IPR000601">
    <property type="entry name" value="PKD_dom"/>
</dbReference>
<dbReference type="CDD" id="cd00146">
    <property type="entry name" value="PKD"/>
    <property type="match status" value="1"/>
</dbReference>
<dbReference type="InterPro" id="IPR022409">
    <property type="entry name" value="PKD/Chitinase_dom"/>
</dbReference>
<dbReference type="PROSITE" id="PS50093">
    <property type="entry name" value="PKD"/>
    <property type="match status" value="2"/>
</dbReference>
<proteinExistence type="predicted"/>
<accession>A0A382XT04</accession>
<dbReference type="InterPro" id="IPR013783">
    <property type="entry name" value="Ig-like_fold"/>
</dbReference>
<dbReference type="SMART" id="SM00089">
    <property type="entry name" value="PKD"/>
    <property type="match status" value="2"/>
</dbReference>
<dbReference type="Pfam" id="PF18911">
    <property type="entry name" value="PKD_4"/>
    <property type="match status" value="1"/>
</dbReference>
<feature type="non-terminal residue" evidence="2">
    <location>
        <position position="1"/>
    </location>
</feature>
<dbReference type="SUPFAM" id="SSF49299">
    <property type="entry name" value="PKD domain"/>
    <property type="match status" value="2"/>
</dbReference>
<dbReference type="EMBL" id="UINC01170104">
    <property type="protein sequence ID" value="SVD73980.1"/>
    <property type="molecule type" value="Genomic_DNA"/>
</dbReference>
<feature type="domain" description="PKD" evidence="1">
    <location>
        <begin position="45"/>
        <end position="97"/>
    </location>
</feature>
<dbReference type="AlphaFoldDB" id="A0A382XT04"/>